<reference evidence="1 2" key="1">
    <citation type="submission" date="2019-09" db="EMBL/GenBank/DDBJ databases">
        <title>Complete genome sequence of Arachidicoccus sp. B3-10 isolated from apple orchard soil.</title>
        <authorList>
            <person name="Kim H.S."/>
            <person name="Han K.-I."/>
            <person name="Suh M.K."/>
            <person name="Lee K.C."/>
            <person name="Eom M.K."/>
            <person name="Kim J.-S."/>
            <person name="Kang S.W."/>
            <person name="Sin Y."/>
            <person name="Lee J.-S."/>
        </authorList>
    </citation>
    <scope>NUCLEOTIDE SEQUENCE [LARGE SCALE GENOMIC DNA]</scope>
    <source>
        <strain evidence="1 2">B3-10</strain>
    </source>
</reference>
<dbReference type="Proteomes" id="UP000292424">
    <property type="component" value="Chromosome"/>
</dbReference>
<organism evidence="1 2">
    <name type="scientific">Rhizosphaericola mali</name>
    <dbReference type="NCBI Taxonomy" id="2545455"/>
    <lineage>
        <taxon>Bacteria</taxon>
        <taxon>Pseudomonadati</taxon>
        <taxon>Bacteroidota</taxon>
        <taxon>Chitinophagia</taxon>
        <taxon>Chitinophagales</taxon>
        <taxon>Chitinophagaceae</taxon>
        <taxon>Rhizosphaericola</taxon>
    </lineage>
</organism>
<evidence type="ECO:0000313" key="1">
    <source>
        <dbReference type="EMBL" id="QES88754.1"/>
    </source>
</evidence>
<dbReference type="PANTHER" id="PTHR39337:SF1">
    <property type="entry name" value="BLR5642 PROTEIN"/>
    <property type="match status" value="1"/>
</dbReference>
<dbReference type="PANTHER" id="PTHR39337">
    <property type="entry name" value="BLR5642 PROTEIN"/>
    <property type="match status" value="1"/>
</dbReference>
<gene>
    <name evidence="1" type="ORF">E0W69_008855</name>
</gene>
<dbReference type="AlphaFoldDB" id="A0A5P2FYY1"/>
<dbReference type="InterPro" id="IPR007438">
    <property type="entry name" value="DUF488"/>
</dbReference>
<sequence>MFYRRKLLLGLLEAFDGELDKISLQKLLFLFCNKQGANAEYHFIPYLYGCYSITANSDIESLAKANILNSGEKEVKKLDKSNYISKLKANDKLLLAEVKKNYGRMNAHTLMQHTYLNFKYYAINSVLAQRILPNEAYEKILESRPKREGIILHTIGYEGISLEEYLNKLIRNDIKLLIDVRNNPMSMKFGFSKSQLNAACEKIHIEYLHIPEVGIQSEYRQELKTQADYDNLFSIYRKENLPKTTVQQRRILKLLEEKERIALTCFEANVCQCHRKHLAEAIQNLPGWKYELKHI</sequence>
<evidence type="ECO:0000313" key="2">
    <source>
        <dbReference type="Proteomes" id="UP000292424"/>
    </source>
</evidence>
<protein>
    <submittedName>
        <fullName evidence="1">DUF488 domain-containing protein</fullName>
    </submittedName>
</protein>
<proteinExistence type="predicted"/>
<accession>A0A5P2FYY1</accession>
<keyword evidence="2" id="KW-1185">Reference proteome</keyword>
<dbReference type="EMBL" id="CP044016">
    <property type="protein sequence ID" value="QES88754.1"/>
    <property type="molecule type" value="Genomic_DNA"/>
</dbReference>
<dbReference type="KEGG" id="arac:E0W69_008855"/>
<dbReference type="OrthoDB" id="9810084at2"/>
<dbReference type="Pfam" id="PF04343">
    <property type="entry name" value="DUF488"/>
    <property type="match status" value="1"/>
</dbReference>
<name>A0A5P2FYY1_9BACT</name>
<dbReference type="RefSeq" id="WP_131329720.1">
    <property type="nucleotide sequence ID" value="NZ_CP044016.1"/>
</dbReference>